<keyword evidence="2" id="KW-1185">Reference proteome</keyword>
<organism evidence="1 2">
    <name type="scientific">Mycoplasmopsis citelli</name>
    <dbReference type="NCBI Taxonomy" id="171281"/>
    <lineage>
        <taxon>Bacteria</taxon>
        <taxon>Bacillati</taxon>
        <taxon>Mycoplasmatota</taxon>
        <taxon>Mycoplasmoidales</taxon>
        <taxon>Metamycoplasmataceae</taxon>
        <taxon>Mycoplasmopsis</taxon>
    </lineage>
</organism>
<dbReference type="Proteomes" id="UP000290985">
    <property type="component" value="Chromosome"/>
</dbReference>
<protein>
    <submittedName>
        <fullName evidence="1">Uncharacterized protein</fullName>
    </submittedName>
</protein>
<proteinExistence type="predicted"/>
<gene>
    <name evidence="1" type="ORF">NCTC10181_00861</name>
</gene>
<evidence type="ECO:0000313" key="2">
    <source>
        <dbReference type="Proteomes" id="UP000290985"/>
    </source>
</evidence>
<sequence length="169" mass="20506">MFSFFKKRKSLKTQNDESKCETEKTTNKNNDFSQNEWVTIYFEVLNKILDKYQLNNFLPYKDLRIKDYVKNYKISENSWKYQRHHVDEIFISGAELMLDKEKYNNGLSLIVSFEEHCFLHYLIVLSDLTNPNHGMLMQISLEQWDAIIRKQCYFFNVKYIEDWVKNLTI</sequence>
<dbReference type="AlphaFoldDB" id="A0A449B309"/>
<accession>A0A449B309</accession>
<dbReference type="KEGG" id="mcit:NCTC10181_00861"/>
<reference evidence="1 2" key="1">
    <citation type="submission" date="2019-01" db="EMBL/GenBank/DDBJ databases">
        <authorList>
            <consortium name="Pathogen Informatics"/>
        </authorList>
    </citation>
    <scope>NUCLEOTIDE SEQUENCE [LARGE SCALE GENOMIC DNA]</scope>
    <source>
        <strain evidence="1 2">NCTC10181</strain>
    </source>
</reference>
<name>A0A449B309_9BACT</name>
<dbReference type="EMBL" id="LR215036">
    <property type="protein sequence ID" value="VEU74987.1"/>
    <property type="molecule type" value="Genomic_DNA"/>
</dbReference>
<evidence type="ECO:0000313" key="1">
    <source>
        <dbReference type="EMBL" id="VEU74987.1"/>
    </source>
</evidence>
<dbReference type="OrthoDB" id="400066at2"/>
<dbReference type="RefSeq" id="WP_129725762.1">
    <property type="nucleotide sequence ID" value="NZ_LR215036.1"/>
</dbReference>